<gene>
    <name evidence="7" type="ORF">CBW46_011220</name>
</gene>
<dbReference type="AlphaFoldDB" id="A0A2W1NYW8"/>
<feature type="transmembrane region" description="Helical" evidence="6">
    <location>
        <begin position="27"/>
        <end position="46"/>
    </location>
</feature>
<feature type="transmembrane region" description="Helical" evidence="6">
    <location>
        <begin position="92"/>
        <end position="111"/>
    </location>
</feature>
<dbReference type="NCBIfam" id="NF002460">
    <property type="entry name" value="PRK01658.1"/>
    <property type="match status" value="1"/>
</dbReference>
<dbReference type="PANTHER" id="PTHR33931">
    <property type="entry name" value="HOLIN-LIKE PROTEIN CIDA-RELATED"/>
    <property type="match status" value="1"/>
</dbReference>
<evidence type="ECO:0000256" key="2">
    <source>
        <dbReference type="ARBA" id="ARBA00022475"/>
    </source>
</evidence>
<evidence type="ECO:0000313" key="7">
    <source>
        <dbReference type="EMBL" id="PZE20732.1"/>
    </source>
</evidence>
<organism evidence="7 8">
    <name type="scientific">Paenibacillus xerothermodurans</name>
    <dbReference type="NCBI Taxonomy" id="1977292"/>
    <lineage>
        <taxon>Bacteria</taxon>
        <taxon>Bacillati</taxon>
        <taxon>Bacillota</taxon>
        <taxon>Bacilli</taxon>
        <taxon>Bacillales</taxon>
        <taxon>Paenibacillaceae</taxon>
        <taxon>Paenibacillus</taxon>
    </lineage>
</organism>
<dbReference type="Proteomes" id="UP000214746">
    <property type="component" value="Unassembled WGS sequence"/>
</dbReference>
<evidence type="ECO:0000256" key="3">
    <source>
        <dbReference type="ARBA" id="ARBA00022692"/>
    </source>
</evidence>
<dbReference type="GO" id="GO:0005886">
    <property type="term" value="C:plasma membrane"/>
    <property type="evidence" value="ECO:0007669"/>
    <property type="project" value="UniProtKB-SubCell"/>
</dbReference>
<evidence type="ECO:0000256" key="1">
    <source>
        <dbReference type="ARBA" id="ARBA00004651"/>
    </source>
</evidence>
<keyword evidence="5 6" id="KW-0472">Membrane</keyword>
<evidence type="ECO:0000313" key="8">
    <source>
        <dbReference type="Proteomes" id="UP000214746"/>
    </source>
</evidence>
<feature type="transmembrane region" description="Helical" evidence="6">
    <location>
        <begin position="58"/>
        <end position="80"/>
    </location>
</feature>
<keyword evidence="3 6" id="KW-0812">Transmembrane</keyword>
<keyword evidence="4 6" id="KW-1133">Transmembrane helix</keyword>
<proteinExistence type="predicted"/>
<evidence type="ECO:0000256" key="4">
    <source>
        <dbReference type="ARBA" id="ARBA00022989"/>
    </source>
</evidence>
<dbReference type="PANTHER" id="PTHR33931:SF2">
    <property type="entry name" value="HOLIN-LIKE PROTEIN CIDA"/>
    <property type="match status" value="1"/>
</dbReference>
<comment type="caution">
    <text evidence="7">The sequence shown here is derived from an EMBL/GenBank/DDBJ whole genome shotgun (WGS) entry which is preliminary data.</text>
</comment>
<reference evidence="7" key="1">
    <citation type="submission" date="2018-06" db="EMBL/GenBank/DDBJ databases">
        <title>Paenibacillus xerothermodurans sp. nov. an extremely dry heat resistant spore forming bacterium isolated from the soil of Cape Canaveral, Florida.</title>
        <authorList>
            <person name="Seuylemezian A."/>
            <person name="Kaur N."/>
            <person name="Patil P."/>
            <person name="Patil P."/>
            <person name="Mayilraj S."/>
            <person name="Vaishampayan P."/>
        </authorList>
    </citation>
    <scope>NUCLEOTIDE SEQUENCE [LARGE SCALE GENOMIC DNA]</scope>
    <source>
        <strain evidence="7">ATCC 27380</strain>
    </source>
</reference>
<name>A0A2W1NYW8_PAEXE</name>
<dbReference type="EMBL" id="NHRJ02000005">
    <property type="protein sequence ID" value="PZE20732.1"/>
    <property type="molecule type" value="Genomic_DNA"/>
</dbReference>
<dbReference type="RefSeq" id="WP_089200104.1">
    <property type="nucleotide sequence ID" value="NZ_NHRJ02000005.1"/>
</dbReference>
<sequence>MKTWVITTVQIISFIIVSKLMNFLADYFHLPIPGSILGIIVVFALLQAKIIRLSWVDFGAKWLIAEMLLFFIPSAVGVVQYKSLMLSSGPRILLVIAASSIIVMVCAGLIAQRLAKSKEMSAG</sequence>
<evidence type="ECO:0000256" key="6">
    <source>
        <dbReference type="SAM" id="Phobius"/>
    </source>
</evidence>
<dbReference type="OrthoDB" id="3176438at2"/>
<protein>
    <submittedName>
        <fullName evidence="7">CidA/LrgA family holin-like protein</fullName>
    </submittedName>
</protein>
<evidence type="ECO:0000256" key="5">
    <source>
        <dbReference type="ARBA" id="ARBA00023136"/>
    </source>
</evidence>
<dbReference type="InterPro" id="IPR005538">
    <property type="entry name" value="LrgA/CidA"/>
</dbReference>
<accession>A0A2W1NYW8</accession>
<keyword evidence="8" id="KW-1185">Reference proteome</keyword>
<keyword evidence="2" id="KW-1003">Cell membrane</keyword>
<comment type="subcellular location">
    <subcellularLocation>
        <location evidence="1">Cell membrane</location>
        <topology evidence="1">Multi-pass membrane protein</topology>
    </subcellularLocation>
</comment>
<dbReference type="Pfam" id="PF03788">
    <property type="entry name" value="LrgA"/>
    <property type="match status" value="1"/>
</dbReference>